<dbReference type="Proteomes" id="UP001229651">
    <property type="component" value="Unassembled WGS sequence"/>
</dbReference>
<feature type="domain" description="DUF2382" evidence="3">
    <location>
        <begin position="135"/>
        <end position="246"/>
    </location>
</feature>
<feature type="compositionally biased region" description="Basic and acidic residues" evidence="1">
    <location>
        <begin position="79"/>
        <end position="104"/>
    </location>
</feature>
<dbReference type="InterPro" id="IPR011033">
    <property type="entry name" value="PRC_barrel-like_sf"/>
</dbReference>
<dbReference type="Gene3D" id="3.90.50.10">
    <property type="entry name" value="Photosynthetic Reaction Center, subunit H, domain 2"/>
    <property type="match status" value="1"/>
</dbReference>
<evidence type="ECO:0000313" key="5">
    <source>
        <dbReference type="Proteomes" id="UP001229651"/>
    </source>
</evidence>
<dbReference type="RefSeq" id="WP_306994453.1">
    <property type="nucleotide sequence ID" value="NZ_JAUSUT010000001.1"/>
</dbReference>
<evidence type="ECO:0000256" key="1">
    <source>
        <dbReference type="SAM" id="MobiDB-lite"/>
    </source>
</evidence>
<protein>
    <submittedName>
        <fullName evidence="4">Uncharacterized protein (TIGR02271 family)</fullName>
    </submittedName>
</protein>
<feature type="compositionally biased region" description="Basic and acidic residues" evidence="1">
    <location>
        <begin position="134"/>
        <end position="150"/>
    </location>
</feature>
<dbReference type="SUPFAM" id="SSF50346">
    <property type="entry name" value="PRC-barrel domain"/>
    <property type="match status" value="1"/>
</dbReference>
<dbReference type="NCBIfam" id="TIGR02271">
    <property type="entry name" value="YsnF/AvaK domain"/>
    <property type="match status" value="1"/>
</dbReference>
<reference evidence="4 5" key="1">
    <citation type="submission" date="2023-07" db="EMBL/GenBank/DDBJ databases">
        <title>Sequencing the genomes of 1000 actinobacteria strains.</title>
        <authorList>
            <person name="Klenk H.-P."/>
        </authorList>
    </citation>
    <scope>NUCLEOTIDE SEQUENCE [LARGE SCALE GENOMIC DNA]</scope>
    <source>
        <strain evidence="4 5">DSM 45805</strain>
    </source>
</reference>
<dbReference type="InterPro" id="IPR027275">
    <property type="entry name" value="PRC-brl_dom"/>
</dbReference>
<accession>A0ABU0EYT0</accession>
<evidence type="ECO:0000259" key="3">
    <source>
        <dbReference type="Pfam" id="PF09557"/>
    </source>
</evidence>
<dbReference type="PANTHER" id="PTHR38463">
    <property type="entry name" value="STRESS RESPONSE PROTEIN YSNF"/>
    <property type="match status" value="1"/>
</dbReference>
<dbReference type="InterPro" id="IPR019060">
    <property type="entry name" value="DUF2382"/>
</dbReference>
<feature type="domain" description="PRC-barrel" evidence="2">
    <location>
        <begin position="8"/>
        <end position="66"/>
    </location>
</feature>
<feature type="compositionally biased region" description="Basic and acidic residues" evidence="1">
    <location>
        <begin position="239"/>
        <end position="258"/>
    </location>
</feature>
<name>A0ABU0EYT0_9PSEU</name>
<gene>
    <name evidence="4" type="ORF">FB470_004469</name>
</gene>
<organism evidence="4 5">
    <name type="scientific">Amycolatopsis thermophila</name>
    <dbReference type="NCBI Taxonomy" id="206084"/>
    <lineage>
        <taxon>Bacteria</taxon>
        <taxon>Bacillati</taxon>
        <taxon>Actinomycetota</taxon>
        <taxon>Actinomycetes</taxon>
        <taxon>Pseudonocardiales</taxon>
        <taxon>Pseudonocardiaceae</taxon>
        <taxon>Amycolatopsis</taxon>
    </lineage>
</organism>
<dbReference type="PANTHER" id="PTHR38463:SF1">
    <property type="entry name" value="STRESS RESPONSE PROTEIN YSNF"/>
    <property type="match status" value="1"/>
</dbReference>
<proteinExistence type="predicted"/>
<keyword evidence="5" id="KW-1185">Reference proteome</keyword>
<feature type="region of interest" description="Disordered" evidence="1">
    <location>
        <begin position="79"/>
        <end position="150"/>
    </location>
</feature>
<dbReference type="Pfam" id="PF09557">
    <property type="entry name" value="DUF2382"/>
    <property type="match status" value="1"/>
</dbReference>
<evidence type="ECO:0000259" key="2">
    <source>
        <dbReference type="Pfam" id="PF05239"/>
    </source>
</evidence>
<dbReference type="Pfam" id="PF05239">
    <property type="entry name" value="PRC"/>
    <property type="match status" value="1"/>
</dbReference>
<sequence length="258" mass="29178">MTQSQQNYARWSGRTLYDSNGEKVGQVGRLWTDDEDGHPTWLTARTGMFGTGESFVPVQGVRDREDGNLESRYSKEMIKDAPRVDPDSTPRGEHIDRAEEDRLYRHYQLTGTGQSGTASGGDGHDTSGPTTDEAMTRSEERLRVGTQQRERGRARLRKYVVTETEQVEVPVSREEVRVEREPITDANRERAVDGPAISDEEHEMTLHEERPVVDTEAVPVERVRLAKERVQDTETVSGEVRKEHIETDTDSGLEGRRG</sequence>
<comment type="caution">
    <text evidence="4">The sequence shown here is derived from an EMBL/GenBank/DDBJ whole genome shotgun (WGS) entry which is preliminary data.</text>
</comment>
<dbReference type="InterPro" id="IPR052967">
    <property type="entry name" value="Stress_Response_Assoc"/>
</dbReference>
<feature type="compositionally biased region" description="Basic and acidic residues" evidence="1">
    <location>
        <begin position="203"/>
        <end position="232"/>
    </location>
</feature>
<dbReference type="EMBL" id="JAUSUT010000001">
    <property type="protein sequence ID" value="MDQ0380475.1"/>
    <property type="molecule type" value="Genomic_DNA"/>
</dbReference>
<dbReference type="InterPro" id="IPR014747">
    <property type="entry name" value="Bac_photo_RC_H_C"/>
</dbReference>
<evidence type="ECO:0000313" key="4">
    <source>
        <dbReference type="EMBL" id="MDQ0380475.1"/>
    </source>
</evidence>
<feature type="region of interest" description="Disordered" evidence="1">
    <location>
        <begin position="191"/>
        <end position="258"/>
    </location>
</feature>